<feature type="non-terminal residue" evidence="1">
    <location>
        <position position="1"/>
    </location>
</feature>
<gene>
    <name evidence="1" type="ORF">EAI_12002</name>
</gene>
<dbReference type="InParanoid" id="E2BLW6"/>
<dbReference type="EMBL" id="GL449042">
    <property type="protein sequence ID" value="EFN83332.1"/>
    <property type="molecule type" value="Genomic_DNA"/>
</dbReference>
<evidence type="ECO:0000313" key="2">
    <source>
        <dbReference type="Proteomes" id="UP000008237"/>
    </source>
</evidence>
<accession>E2BLW6</accession>
<organism evidence="2">
    <name type="scientific">Harpegnathos saltator</name>
    <name type="common">Jerdon's jumping ant</name>
    <dbReference type="NCBI Taxonomy" id="610380"/>
    <lineage>
        <taxon>Eukaryota</taxon>
        <taxon>Metazoa</taxon>
        <taxon>Ecdysozoa</taxon>
        <taxon>Arthropoda</taxon>
        <taxon>Hexapoda</taxon>
        <taxon>Insecta</taxon>
        <taxon>Pterygota</taxon>
        <taxon>Neoptera</taxon>
        <taxon>Endopterygota</taxon>
        <taxon>Hymenoptera</taxon>
        <taxon>Apocrita</taxon>
        <taxon>Aculeata</taxon>
        <taxon>Formicoidea</taxon>
        <taxon>Formicidae</taxon>
        <taxon>Ponerinae</taxon>
        <taxon>Ponerini</taxon>
        <taxon>Harpegnathos</taxon>
    </lineage>
</organism>
<evidence type="ECO:0000313" key="1">
    <source>
        <dbReference type="EMBL" id="EFN83332.1"/>
    </source>
</evidence>
<sequence>QDGATPHRTHEVFESIHKVYGNRIIGLGYPKLQF</sequence>
<feature type="non-terminal residue" evidence="1">
    <location>
        <position position="34"/>
    </location>
</feature>
<proteinExistence type="predicted"/>
<dbReference type="Proteomes" id="UP000008237">
    <property type="component" value="Unassembled WGS sequence"/>
</dbReference>
<name>E2BLW6_HARSA</name>
<reference evidence="1 2" key="1">
    <citation type="journal article" date="2010" name="Science">
        <title>Genomic comparison of the ants Camponotus floridanus and Harpegnathos saltator.</title>
        <authorList>
            <person name="Bonasio R."/>
            <person name="Zhang G."/>
            <person name="Ye C."/>
            <person name="Mutti N.S."/>
            <person name="Fang X."/>
            <person name="Qin N."/>
            <person name="Donahue G."/>
            <person name="Yang P."/>
            <person name="Li Q."/>
            <person name="Li C."/>
            <person name="Zhang P."/>
            <person name="Huang Z."/>
            <person name="Berger S.L."/>
            <person name="Reinberg D."/>
            <person name="Wang J."/>
            <person name="Liebig J."/>
        </authorList>
    </citation>
    <scope>NUCLEOTIDE SEQUENCE [LARGE SCALE GENOMIC DNA]</scope>
    <source>
        <strain evidence="1 2">R22 G/1</strain>
    </source>
</reference>
<protein>
    <submittedName>
        <fullName evidence="1">Uncharacterized protein</fullName>
    </submittedName>
</protein>
<keyword evidence="2" id="KW-1185">Reference proteome</keyword>
<dbReference type="AlphaFoldDB" id="E2BLW6"/>